<proteinExistence type="predicted"/>
<name>A0ABU6A408_9PSEU</name>
<gene>
    <name evidence="2" type="ORF">R4I43_02250</name>
</gene>
<evidence type="ECO:0000259" key="1">
    <source>
        <dbReference type="Pfam" id="PF26348"/>
    </source>
</evidence>
<dbReference type="InterPro" id="IPR058712">
    <property type="entry name" value="SRA_ScoMcrA"/>
</dbReference>
<evidence type="ECO:0000313" key="3">
    <source>
        <dbReference type="Proteomes" id="UP001327093"/>
    </source>
</evidence>
<protein>
    <recommendedName>
        <fullName evidence="1">ScoMcrA-like SRA domain-containing protein</fullName>
    </recommendedName>
</protein>
<reference evidence="2 3" key="1">
    <citation type="submission" date="2023-10" db="EMBL/GenBank/DDBJ databases">
        <title>Saccharopolyspora sp. nov., isolated from mangrove soil.</title>
        <authorList>
            <person name="Lu Y."/>
            <person name="Liu W."/>
        </authorList>
    </citation>
    <scope>NUCLEOTIDE SEQUENCE [LARGE SCALE GENOMIC DNA]</scope>
    <source>
        <strain evidence="2 3">S2-29</strain>
    </source>
</reference>
<comment type="caution">
    <text evidence="2">The sequence shown here is derived from an EMBL/GenBank/DDBJ whole genome shotgun (WGS) entry which is preliminary data.</text>
</comment>
<dbReference type="Pfam" id="PF26348">
    <property type="entry name" value="SRA_ScoMcrA"/>
    <property type="match status" value="1"/>
</dbReference>
<keyword evidence="3" id="KW-1185">Reference proteome</keyword>
<organism evidence="2 3">
    <name type="scientific">Saccharopolyspora mangrovi</name>
    <dbReference type="NCBI Taxonomy" id="3082379"/>
    <lineage>
        <taxon>Bacteria</taxon>
        <taxon>Bacillati</taxon>
        <taxon>Actinomycetota</taxon>
        <taxon>Actinomycetes</taxon>
        <taxon>Pseudonocardiales</taxon>
        <taxon>Pseudonocardiaceae</taxon>
        <taxon>Saccharopolyspora</taxon>
    </lineage>
</organism>
<sequence>MAARKRNDEPWDIEPGQHLRRKEVHAKYKGSAQSGIAPISNSVNILIFTGSKGSKYGYTYDEWQADGAYHYTGEGQLGPQKMERGNKALAEPGRRIRLFDEVSKGVVRYVGEFRLAEVDEPVYEAQAPDMAGHQRTVFVFKLWPVDENLDLPARSEITEPRVRVVPVESHKSNEYTVRRSGGVTVADKAEAQLVERYRASLVARGHPVNRRAIDIPGEEDPFYADVFDEKTGELIEAKRDSGRDNVRHALGQVLDYARYVEHDKLAVLVPKWPGTDLVNLLTAHGINCIYEARLGEFHRVDARSGTASPAT</sequence>
<dbReference type="EMBL" id="JAWLNX010000001">
    <property type="protein sequence ID" value="MEB3366213.1"/>
    <property type="molecule type" value="Genomic_DNA"/>
</dbReference>
<feature type="domain" description="ScoMcrA-like SRA" evidence="1">
    <location>
        <begin position="18"/>
        <end position="148"/>
    </location>
</feature>
<accession>A0ABU6A408</accession>
<dbReference type="Proteomes" id="UP001327093">
    <property type="component" value="Unassembled WGS sequence"/>
</dbReference>
<evidence type="ECO:0000313" key="2">
    <source>
        <dbReference type="EMBL" id="MEB3366213.1"/>
    </source>
</evidence>
<dbReference type="RefSeq" id="WP_324263778.1">
    <property type="nucleotide sequence ID" value="NZ_JAWLNX010000001.1"/>
</dbReference>